<proteinExistence type="predicted"/>
<evidence type="ECO:0000313" key="2">
    <source>
        <dbReference type="EMBL" id="KAF0744513.1"/>
    </source>
</evidence>
<gene>
    <name evidence="2" type="ORF">Ae201684_000989</name>
</gene>
<dbReference type="VEuPathDB" id="FungiDB:AeMF1_004423"/>
<organism evidence="2 3">
    <name type="scientific">Aphanomyces euteiches</name>
    <dbReference type="NCBI Taxonomy" id="100861"/>
    <lineage>
        <taxon>Eukaryota</taxon>
        <taxon>Sar</taxon>
        <taxon>Stramenopiles</taxon>
        <taxon>Oomycota</taxon>
        <taxon>Saprolegniomycetes</taxon>
        <taxon>Saprolegniales</taxon>
        <taxon>Verrucalvaceae</taxon>
        <taxon>Aphanomyces</taxon>
    </lineage>
</organism>
<keyword evidence="3" id="KW-1185">Reference proteome</keyword>
<dbReference type="EMBL" id="VJMJ01000009">
    <property type="protein sequence ID" value="KAF0744513.1"/>
    <property type="molecule type" value="Genomic_DNA"/>
</dbReference>
<reference evidence="2 3" key="1">
    <citation type="submission" date="2019-07" db="EMBL/GenBank/DDBJ databases">
        <title>Genomics analysis of Aphanomyces spp. identifies a new class of oomycete effector associated with host adaptation.</title>
        <authorList>
            <person name="Gaulin E."/>
        </authorList>
    </citation>
    <scope>NUCLEOTIDE SEQUENCE [LARGE SCALE GENOMIC DNA]</scope>
    <source>
        <strain evidence="2 3">ATCC 201684</strain>
    </source>
</reference>
<dbReference type="Proteomes" id="UP000481153">
    <property type="component" value="Unassembled WGS sequence"/>
</dbReference>
<evidence type="ECO:0000313" key="3">
    <source>
        <dbReference type="Proteomes" id="UP000481153"/>
    </source>
</evidence>
<accession>A0A6G0XV13</accession>
<name>A0A6G0XV13_9STRA</name>
<sequence length="81" mass="8792">MANGRPSLSSAAITRDIMTRQSTMNGGYRKDHTKRLSSVASASGIDPRLISLYDEIEACVTGIQAIRDELAVLMKEEHAGK</sequence>
<feature type="region of interest" description="Disordered" evidence="1">
    <location>
        <begin position="1"/>
        <end position="39"/>
    </location>
</feature>
<protein>
    <submittedName>
        <fullName evidence="2">Uncharacterized protein</fullName>
    </submittedName>
</protein>
<comment type="caution">
    <text evidence="2">The sequence shown here is derived from an EMBL/GenBank/DDBJ whole genome shotgun (WGS) entry which is preliminary data.</text>
</comment>
<evidence type="ECO:0000256" key="1">
    <source>
        <dbReference type="SAM" id="MobiDB-lite"/>
    </source>
</evidence>
<feature type="compositionally biased region" description="Polar residues" evidence="1">
    <location>
        <begin position="1"/>
        <end position="12"/>
    </location>
</feature>
<dbReference type="AlphaFoldDB" id="A0A6G0XV13"/>